<feature type="compositionally biased region" description="Basic and acidic residues" evidence="1">
    <location>
        <begin position="39"/>
        <end position="63"/>
    </location>
</feature>
<feature type="compositionally biased region" description="Low complexity" evidence="1">
    <location>
        <begin position="187"/>
        <end position="198"/>
    </location>
</feature>
<accession>A0ABN9V6P9</accession>
<organism evidence="2 3">
    <name type="scientific">Prorocentrum cordatum</name>
    <dbReference type="NCBI Taxonomy" id="2364126"/>
    <lineage>
        <taxon>Eukaryota</taxon>
        <taxon>Sar</taxon>
        <taxon>Alveolata</taxon>
        <taxon>Dinophyceae</taxon>
        <taxon>Prorocentrales</taxon>
        <taxon>Prorocentraceae</taxon>
        <taxon>Prorocentrum</taxon>
    </lineage>
</organism>
<sequence length="234" mass="25011">MYRLARLPKHGSEHRPRPPTPTRREHQPAGQESATDWTHGQEKAEPEALDAHAEGRRRLPITEERRAATCSGCFLSHLRLGPRRSAKQRVKKRPPAGQAHECEQPALSPKLAAARRVSGPSAKRDYCAQARTPHAGAAGAARLGIRGPGSRHDSNKLSESVDRVAGGGPGRDARQRGRGGGGGGEGTRAQTAAAAEAPLRGHLPRSPTGGRGRRQCIVTPLGHHHVETLGKEEV</sequence>
<feature type="compositionally biased region" description="Basic and acidic residues" evidence="1">
    <location>
        <begin position="224"/>
        <end position="234"/>
    </location>
</feature>
<name>A0ABN9V6P9_9DINO</name>
<dbReference type="EMBL" id="CAUYUJ010016761">
    <property type="protein sequence ID" value="CAK0868573.1"/>
    <property type="molecule type" value="Genomic_DNA"/>
</dbReference>
<evidence type="ECO:0000313" key="3">
    <source>
        <dbReference type="Proteomes" id="UP001189429"/>
    </source>
</evidence>
<proteinExistence type="predicted"/>
<feature type="region of interest" description="Disordered" evidence="1">
    <location>
        <begin position="84"/>
        <end position="112"/>
    </location>
</feature>
<feature type="region of interest" description="Disordered" evidence="1">
    <location>
        <begin position="1"/>
        <end position="63"/>
    </location>
</feature>
<protein>
    <submittedName>
        <fullName evidence="2">Uncharacterized protein</fullName>
    </submittedName>
</protein>
<evidence type="ECO:0000313" key="2">
    <source>
        <dbReference type="EMBL" id="CAK0868573.1"/>
    </source>
</evidence>
<evidence type="ECO:0000256" key="1">
    <source>
        <dbReference type="SAM" id="MobiDB-lite"/>
    </source>
</evidence>
<feature type="compositionally biased region" description="Basic residues" evidence="1">
    <location>
        <begin position="84"/>
        <end position="94"/>
    </location>
</feature>
<feature type="compositionally biased region" description="Basic and acidic residues" evidence="1">
    <location>
        <begin position="150"/>
        <end position="162"/>
    </location>
</feature>
<keyword evidence="3" id="KW-1185">Reference proteome</keyword>
<feature type="compositionally biased region" description="Low complexity" evidence="1">
    <location>
        <begin position="131"/>
        <end position="145"/>
    </location>
</feature>
<gene>
    <name evidence="2" type="ORF">PCOR1329_LOCUS55193</name>
</gene>
<feature type="compositionally biased region" description="Basic and acidic residues" evidence="1">
    <location>
        <begin position="10"/>
        <end position="27"/>
    </location>
</feature>
<dbReference type="Proteomes" id="UP001189429">
    <property type="component" value="Unassembled WGS sequence"/>
</dbReference>
<comment type="caution">
    <text evidence="2">The sequence shown here is derived from an EMBL/GenBank/DDBJ whole genome shotgun (WGS) entry which is preliminary data.</text>
</comment>
<reference evidence="2" key="1">
    <citation type="submission" date="2023-10" db="EMBL/GenBank/DDBJ databases">
        <authorList>
            <person name="Chen Y."/>
            <person name="Shah S."/>
            <person name="Dougan E. K."/>
            <person name="Thang M."/>
            <person name="Chan C."/>
        </authorList>
    </citation>
    <scope>NUCLEOTIDE SEQUENCE [LARGE SCALE GENOMIC DNA]</scope>
</reference>
<feature type="region of interest" description="Disordered" evidence="1">
    <location>
        <begin position="131"/>
        <end position="234"/>
    </location>
</feature>